<dbReference type="EMBL" id="KV448875">
    <property type="protein sequence ID" value="OAX32945.1"/>
    <property type="molecule type" value="Genomic_DNA"/>
</dbReference>
<feature type="non-terminal residue" evidence="1">
    <location>
        <position position="125"/>
    </location>
</feature>
<evidence type="ECO:0000313" key="1">
    <source>
        <dbReference type="EMBL" id="OAX32945.1"/>
    </source>
</evidence>
<evidence type="ECO:0000313" key="2">
    <source>
        <dbReference type="Proteomes" id="UP000092154"/>
    </source>
</evidence>
<dbReference type="AlphaFoldDB" id="A0A1B7MK09"/>
<gene>
    <name evidence="1" type="ORF">K503DRAFT_786858</name>
</gene>
<sequence length="125" mass="13774">MTSDNLQPEIISANWLKSLEVASSTGDTASFVNHFLSEGWFRGRYLSKQPKHTDKTLSGQEKIHGFLSEIVDGQSRLGYSNLHDFKLDDQSVNAPSQFKLPGLQGIEGIHGAFTFSITKPAAHGR</sequence>
<name>A0A1B7MK09_9AGAM</name>
<keyword evidence="2" id="KW-1185">Reference proteome</keyword>
<dbReference type="OrthoDB" id="74360at2759"/>
<organism evidence="1 2">
    <name type="scientific">Rhizopogon vinicolor AM-OR11-026</name>
    <dbReference type="NCBI Taxonomy" id="1314800"/>
    <lineage>
        <taxon>Eukaryota</taxon>
        <taxon>Fungi</taxon>
        <taxon>Dikarya</taxon>
        <taxon>Basidiomycota</taxon>
        <taxon>Agaricomycotina</taxon>
        <taxon>Agaricomycetes</taxon>
        <taxon>Agaricomycetidae</taxon>
        <taxon>Boletales</taxon>
        <taxon>Suillineae</taxon>
        <taxon>Rhizopogonaceae</taxon>
        <taxon>Rhizopogon</taxon>
    </lineage>
</organism>
<accession>A0A1B7MK09</accession>
<dbReference type="Proteomes" id="UP000092154">
    <property type="component" value="Unassembled WGS sequence"/>
</dbReference>
<protein>
    <submittedName>
        <fullName evidence="1">Uncharacterized protein</fullName>
    </submittedName>
</protein>
<proteinExistence type="predicted"/>
<dbReference type="InParanoid" id="A0A1B7MK09"/>
<reference evidence="1 2" key="1">
    <citation type="submission" date="2016-06" db="EMBL/GenBank/DDBJ databases">
        <title>Comparative genomics of the ectomycorrhizal sister species Rhizopogon vinicolor and Rhizopogon vesiculosus (Basidiomycota: Boletales) reveals a divergence of the mating type B locus.</title>
        <authorList>
            <consortium name="DOE Joint Genome Institute"/>
            <person name="Mujic A.B."/>
            <person name="Kuo A."/>
            <person name="Tritt A."/>
            <person name="Lipzen A."/>
            <person name="Chen C."/>
            <person name="Johnson J."/>
            <person name="Sharma A."/>
            <person name="Barry K."/>
            <person name="Grigoriev I.V."/>
            <person name="Spatafora J.W."/>
        </authorList>
    </citation>
    <scope>NUCLEOTIDE SEQUENCE [LARGE SCALE GENOMIC DNA]</scope>
    <source>
        <strain evidence="1 2">AM-OR11-026</strain>
    </source>
</reference>